<dbReference type="AlphaFoldDB" id="A0A0F7FZ76"/>
<dbReference type="EMBL" id="CP009922">
    <property type="protein sequence ID" value="AKG46137.1"/>
    <property type="molecule type" value="Genomic_DNA"/>
</dbReference>
<dbReference type="InterPro" id="IPR007627">
    <property type="entry name" value="RNA_pol_sigma70_r2"/>
</dbReference>
<sequence>MLTPALTGKPSGPPPSVAPSPGHRTTGNGAAPAAAPAPDDARTRLALAAARSGSPEDTARFVAAFESDVTRYITFLRPDTDSVEDLVQETMLRAIVALRRFEGRSSARTWLLSIARRTVVDSVRRAAARPRTTDGEDWEREAEHRQTRDVPGLDEGIALRNLLGALAEERRDAFIATQLWGMSYEHCASLSGCAVGTVRSRVSRARADLAKMLRAAERA</sequence>
<accession>A0A0F7FZ76</accession>
<evidence type="ECO:0000313" key="10">
    <source>
        <dbReference type="EMBL" id="AKG46137.1"/>
    </source>
</evidence>
<dbReference type="InterPro" id="IPR014284">
    <property type="entry name" value="RNA_pol_sigma-70_dom"/>
</dbReference>
<dbReference type="GO" id="GO:0006352">
    <property type="term" value="P:DNA-templated transcription initiation"/>
    <property type="evidence" value="ECO:0007669"/>
    <property type="project" value="InterPro"/>
</dbReference>
<feature type="domain" description="RNA polymerase sigma-70 region 2" evidence="8">
    <location>
        <begin position="62"/>
        <end position="127"/>
    </location>
</feature>
<dbReference type="STRING" id="408015.SXIM_47530"/>
<dbReference type="SUPFAM" id="SSF88946">
    <property type="entry name" value="Sigma2 domain of RNA polymerase sigma factors"/>
    <property type="match status" value="1"/>
</dbReference>
<dbReference type="GO" id="GO:0003677">
    <property type="term" value="F:DNA binding"/>
    <property type="evidence" value="ECO:0007669"/>
    <property type="project" value="UniProtKB-KW"/>
</dbReference>
<dbReference type="InterPro" id="IPR000838">
    <property type="entry name" value="RNA_pol_sigma70_ECF_CS"/>
</dbReference>
<dbReference type="PATRIC" id="fig|408015.6.peg.4812"/>
<evidence type="ECO:0000259" key="9">
    <source>
        <dbReference type="Pfam" id="PF08281"/>
    </source>
</evidence>
<dbReference type="InterPro" id="IPR013325">
    <property type="entry name" value="RNA_pol_sigma_r2"/>
</dbReference>
<evidence type="ECO:0000259" key="8">
    <source>
        <dbReference type="Pfam" id="PF04542"/>
    </source>
</evidence>
<dbReference type="Gene3D" id="1.10.1740.10">
    <property type="match status" value="1"/>
</dbReference>
<protein>
    <recommendedName>
        <fullName evidence="6">RNA polymerase sigma factor</fullName>
    </recommendedName>
</protein>
<dbReference type="InterPro" id="IPR036388">
    <property type="entry name" value="WH-like_DNA-bd_sf"/>
</dbReference>
<keyword evidence="5 6" id="KW-0804">Transcription</keyword>
<dbReference type="Pfam" id="PF04542">
    <property type="entry name" value="Sigma70_r2"/>
    <property type="match status" value="1"/>
</dbReference>
<evidence type="ECO:0000256" key="6">
    <source>
        <dbReference type="RuleBase" id="RU000716"/>
    </source>
</evidence>
<feature type="region of interest" description="Disordered" evidence="7">
    <location>
        <begin position="1"/>
        <end position="41"/>
    </location>
</feature>
<dbReference type="PANTHER" id="PTHR43133">
    <property type="entry name" value="RNA POLYMERASE ECF-TYPE SIGMA FACTO"/>
    <property type="match status" value="1"/>
</dbReference>
<feature type="domain" description="RNA polymerase sigma factor 70 region 4 type 2" evidence="9">
    <location>
        <begin position="158"/>
        <end position="209"/>
    </location>
</feature>
<dbReference type="InterPro" id="IPR013324">
    <property type="entry name" value="RNA_pol_sigma_r3/r4-like"/>
</dbReference>
<keyword evidence="4 6" id="KW-0238">DNA-binding</keyword>
<dbReference type="PANTHER" id="PTHR43133:SF61">
    <property type="entry name" value="ECF RNA POLYMERASE SIGMA FACTOR SIGC"/>
    <property type="match status" value="1"/>
</dbReference>
<proteinExistence type="inferred from homology"/>
<keyword evidence="11" id="KW-1185">Reference proteome</keyword>
<keyword evidence="2 6" id="KW-0805">Transcription regulation</keyword>
<dbReference type="PROSITE" id="PS01063">
    <property type="entry name" value="SIGMA70_ECF"/>
    <property type="match status" value="1"/>
</dbReference>
<dbReference type="RefSeq" id="WP_046725062.1">
    <property type="nucleotide sequence ID" value="NZ_CP009922.3"/>
</dbReference>
<evidence type="ECO:0000256" key="7">
    <source>
        <dbReference type="SAM" id="MobiDB-lite"/>
    </source>
</evidence>
<gene>
    <name evidence="10" type="ORF">SXIM_47530</name>
</gene>
<dbReference type="HOGENOM" id="CLU_047691_3_5_11"/>
<reference evidence="10" key="1">
    <citation type="submission" date="2019-08" db="EMBL/GenBank/DDBJ databases">
        <title>Complete genome sequence of a mangrove-derived Streptomyces xiamenensis.</title>
        <authorList>
            <person name="Xu J."/>
        </authorList>
    </citation>
    <scope>NUCLEOTIDE SEQUENCE</scope>
    <source>
        <strain evidence="10">318</strain>
    </source>
</reference>
<evidence type="ECO:0000256" key="5">
    <source>
        <dbReference type="ARBA" id="ARBA00023163"/>
    </source>
</evidence>
<dbReference type="Proteomes" id="UP000034034">
    <property type="component" value="Chromosome"/>
</dbReference>
<evidence type="ECO:0000256" key="4">
    <source>
        <dbReference type="ARBA" id="ARBA00023125"/>
    </source>
</evidence>
<dbReference type="GO" id="GO:0016987">
    <property type="term" value="F:sigma factor activity"/>
    <property type="evidence" value="ECO:0007669"/>
    <property type="project" value="UniProtKB-KW"/>
</dbReference>
<dbReference type="InterPro" id="IPR039425">
    <property type="entry name" value="RNA_pol_sigma-70-like"/>
</dbReference>
<evidence type="ECO:0000256" key="3">
    <source>
        <dbReference type="ARBA" id="ARBA00023082"/>
    </source>
</evidence>
<dbReference type="Pfam" id="PF08281">
    <property type="entry name" value="Sigma70_r4_2"/>
    <property type="match status" value="1"/>
</dbReference>
<comment type="similarity">
    <text evidence="1 6">Belongs to the sigma-70 factor family. ECF subfamily.</text>
</comment>
<feature type="compositionally biased region" description="Low complexity" evidence="7">
    <location>
        <begin position="30"/>
        <end position="41"/>
    </location>
</feature>
<name>A0A0F7FZ76_9ACTN</name>
<dbReference type="NCBIfam" id="TIGR02937">
    <property type="entry name" value="sigma70-ECF"/>
    <property type="match status" value="1"/>
</dbReference>
<evidence type="ECO:0000313" key="11">
    <source>
        <dbReference type="Proteomes" id="UP000034034"/>
    </source>
</evidence>
<dbReference type="SUPFAM" id="SSF88659">
    <property type="entry name" value="Sigma3 and sigma4 domains of RNA polymerase sigma factors"/>
    <property type="match status" value="1"/>
</dbReference>
<dbReference type="GO" id="GO:0006950">
    <property type="term" value="P:response to stress"/>
    <property type="evidence" value="ECO:0007669"/>
    <property type="project" value="UniProtKB-ARBA"/>
</dbReference>
<evidence type="ECO:0000256" key="2">
    <source>
        <dbReference type="ARBA" id="ARBA00023015"/>
    </source>
</evidence>
<organism evidence="10 11">
    <name type="scientific">Streptomyces xiamenensis</name>
    <dbReference type="NCBI Taxonomy" id="408015"/>
    <lineage>
        <taxon>Bacteria</taxon>
        <taxon>Bacillati</taxon>
        <taxon>Actinomycetota</taxon>
        <taxon>Actinomycetes</taxon>
        <taxon>Kitasatosporales</taxon>
        <taxon>Streptomycetaceae</taxon>
        <taxon>Streptomyces</taxon>
    </lineage>
</organism>
<dbReference type="Gene3D" id="1.10.10.10">
    <property type="entry name" value="Winged helix-like DNA-binding domain superfamily/Winged helix DNA-binding domain"/>
    <property type="match status" value="1"/>
</dbReference>
<dbReference type="InterPro" id="IPR013249">
    <property type="entry name" value="RNA_pol_sigma70_r4_t2"/>
</dbReference>
<keyword evidence="3 6" id="KW-0731">Sigma factor</keyword>
<evidence type="ECO:0000256" key="1">
    <source>
        <dbReference type="ARBA" id="ARBA00010641"/>
    </source>
</evidence>
<dbReference type="KEGG" id="sxi:SXIM_47530"/>